<sequence length="59" mass="6546">MADHLPFRGTMHANDVPGVEDGAETTARRVNVRVFIYVIGLHLFGAFVMLLFYTGAHRG</sequence>
<keyword evidence="1" id="KW-1133">Transmembrane helix</keyword>
<dbReference type="AlphaFoldDB" id="A0A1H7Y8R1"/>
<protein>
    <recommendedName>
        <fullName evidence="4">Small hydrophobic protein</fullName>
    </recommendedName>
</protein>
<dbReference type="EMBL" id="FOAZ01000027">
    <property type="protein sequence ID" value="SEM42383.1"/>
    <property type="molecule type" value="Genomic_DNA"/>
</dbReference>
<accession>A0A1H7Y8R1</accession>
<dbReference type="Pfam" id="PF19621">
    <property type="entry name" value="DUF6126"/>
    <property type="match status" value="1"/>
</dbReference>
<dbReference type="Proteomes" id="UP000183015">
    <property type="component" value="Unassembled WGS sequence"/>
</dbReference>
<name>A0A1H7Y8R1_STRJI</name>
<evidence type="ECO:0000313" key="2">
    <source>
        <dbReference type="EMBL" id="SEM42383.1"/>
    </source>
</evidence>
<keyword evidence="3" id="KW-1185">Reference proteome</keyword>
<evidence type="ECO:0000256" key="1">
    <source>
        <dbReference type="SAM" id="Phobius"/>
    </source>
</evidence>
<reference evidence="3" key="1">
    <citation type="submission" date="2016-10" db="EMBL/GenBank/DDBJ databases">
        <authorList>
            <person name="Varghese N."/>
        </authorList>
    </citation>
    <scope>NUCLEOTIDE SEQUENCE [LARGE SCALE GENOMIC DNA]</scope>
    <source>
        <strain evidence="3">DSM 45096 / BCRC 16803 / CGMCC 4.1857 / CIP 109030 / JCM 12277 / KCTC 19219 / NBRC 100920 / 33214</strain>
    </source>
</reference>
<dbReference type="OrthoDB" id="3855521at2"/>
<dbReference type="InterPro" id="IPR046129">
    <property type="entry name" value="DUF6126"/>
</dbReference>
<dbReference type="STRING" id="235985.SAMN05414137_12764"/>
<feature type="transmembrane region" description="Helical" evidence="1">
    <location>
        <begin position="34"/>
        <end position="53"/>
    </location>
</feature>
<keyword evidence="1" id="KW-0812">Transmembrane</keyword>
<dbReference type="eggNOG" id="ENOG5031M3U">
    <property type="taxonomic scope" value="Bacteria"/>
</dbReference>
<dbReference type="RefSeq" id="WP_042455966.1">
    <property type="nucleotide sequence ID" value="NZ_BBPN01000039.1"/>
</dbReference>
<keyword evidence="1" id="KW-0472">Membrane</keyword>
<evidence type="ECO:0000313" key="3">
    <source>
        <dbReference type="Proteomes" id="UP000183015"/>
    </source>
</evidence>
<evidence type="ECO:0008006" key="4">
    <source>
        <dbReference type="Google" id="ProtNLM"/>
    </source>
</evidence>
<proteinExistence type="predicted"/>
<organism evidence="2 3">
    <name type="scientific">Streptacidiphilus jiangxiensis</name>
    <dbReference type="NCBI Taxonomy" id="235985"/>
    <lineage>
        <taxon>Bacteria</taxon>
        <taxon>Bacillati</taxon>
        <taxon>Actinomycetota</taxon>
        <taxon>Actinomycetes</taxon>
        <taxon>Kitasatosporales</taxon>
        <taxon>Streptomycetaceae</taxon>
        <taxon>Streptacidiphilus</taxon>
    </lineage>
</organism>
<gene>
    <name evidence="2" type="ORF">SAMN05414137_12764</name>
</gene>